<dbReference type="Pfam" id="PF13577">
    <property type="entry name" value="SnoaL_4"/>
    <property type="match status" value="1"/>
</dbReference>
<organism evidence="2 3">
    <name type="scientific">Streptomyces musisoli</name>
    <dbReference type="NCBI Taxonomy" id="2802280"/>
    <lineage>
        <taxon>Bacteria</taxon>
        <taxon>Bacillati</taxon>
        <taxon>Actinomycetota</taxon>
        <taxon>Actinomycetes</taxon>
        <taxon>Kitasatosporales</taxon>
        <taxon>Streptomycetaceae</taxon>
        <taxon>Streptomyces</taxon>
    </lineage>
</organism>
<dbReference type="Proteomes" id="UP000621386">
    <property type="component" value="Unassembled WGS sequence"/>
</dbReference>
<sequence length="137" mass="15508">MSADTRTADRAEIVELFARLANLLDEHRHGDAHTVYTDDVVVHSPRGGELHGLEKVTAYLKGSQVEGERTFHLHGDVLIEVDGDRAKATANELTYFYRDDEPPYRTSGLRVANTAVRTPEGWRFSEVRISLAWMQEK</sequence>
<keyword evidence="3" id="KW-1185">Reference proteome</keyword>
<comment type="caution">
    <text evidence="2">The sequence shown here is derived from an EMBL/GenBank/DDBJ whole genome shotgun (WGS) entry which is preliminary data.</text>
</comment>
<accession>A0ABS1NX13</accession>
<dbReference type="InterPro" id="IPR032710">
    <property type="entry name" value="NTF2-like_dom_sf"/>
</dbReference>
<dbReference type="EMBL" id="JAERRH010000002">
    <property type="protein sequence ID" value="MBL1104549.1"/>
    <property type="molecule type" value="Genomic_DNA"/>
</dbReference>
<dbReference type="RefSeq" id="WP_201814938.1">
    <property type="nucleotide sequence ID" value="NZ_JAERRH010000002.1"/>
</dbReference>
<feature type="domain" description="SnoaL-like" evidence="1">
    <location>
        <begin position="6"/>
        <end position="128"/>
    </location>
</feature>
<name>A0ABS1NX13_9ACTN</name>
<evidence type="ECO:0000313" key="2">
    <source>
        <dbReference type="EMBL" id="MBL1104549.1"/>
    </source>
</evidence>
<dbReference type="SUPFAM" id="SSF54427">
    <property type="entry name" value="NTF2-like"/>
    <property type="match status" value="1"/>
</dbReference>
<gene>
    <name evidence="2" type="ORF">JK361_08055</name>
</gene>
<dbReference type="CDD" id="cd00531">
    <property type="entry name" value="NTF2_like"/>
    <property type="match status" value="1"/>
</dbReference>
<reference evidence="2 3" key="1">
    <citation type="submission" date="2021-01" db="EMBL/GenBank/DDBJ databases">
        <title>WGS of actinomycetes isolated from Thailand.</title>
        <authorList>
            <person name="Thawai C."/>
        </authorList>
    </citation>
    <scope>NUCLEOTIDE SEQUENCE [LARGE SCALE GENOMIC DNA]</scope>
    <source>
        <strain evidence="2 3">CH5-8</strain>
    </source>
</reference>
<evidence type="ECO:0000259" key="1">
    <source>
        <dbReference type="Pfam" id="PF13577"/>
    </source>
</evidence>
<dbReference type="InterPro" id="IPR037401">
    <property type="entry name" value="SnoaL-like"/>
</dbReference>
<protein>
    <submittedName>
        <fullName evidence="2">Nuclear transport factor 2 family protein</fullName>
    </submittedName>
</protein>
<proteinExistence type="predicted"/>
<dbReference type="Gene3D" id="3.10.450.50">
    <property type="match status" value="1"/>
</dbReference>
<evidence type="ECO:0000313" key="3">
    <source>
        <dbReference type="Proteomes" id="UP000621386"/>
    </source>
</evidence>